<feature type="compositionally biased region" description="Basic and acidic residues" evidence="7">
    <location>
        <begin position="1"/>
        <end position="12"/>
    </location>
</feature>
<evidence type="ECO:0000313" key="10">
    <source>
        <dbReference type="Proteomes" id="UP001385499"/>
    </source>
</evidence>
<evidence type="ECO:0000259" key="8">
    <source>
        <dbReference type="PROSITE" id="PS50893"/>
    </source>
</evidence>
<proteinExistence type="inferred from homology"/>
<dbReference type="InterPro" id="IPR017871">
    <property type="entry name" value="ABC_transporter-like_CS"/>
</dbReference>
<comment type="caution">
    <text evidence="9">The sequence shown here is derived from an EMBL/GenBank/DDBJ whole genome shotgun (WGS) entry which is preliminary data.</text>
</comment>
<dbReference type="RefSeq" id="WP_340274042.1">
    <property type="nucleotide sequence ID" value="NZ_JBAKIA010000005.1"/>
</dbReference>
<dbReference type="PROSITE" id="PS00211">
    <property type="entry name" value="ABC_TRANSPORTER_1"/>
    <property type="match status" value="1"/>
</dbReference>
<evidence type="ECO:0000313" key="9">
    <source>
        <dbReference type="EMBL" id="MEJ8474302.1"/>
    </source>
</evidence>
<dbReference type="EMBL" id="JBAKIA010000005">
    <property type="protein sequence ID" value="MEJ8474302.1"/>
    <property type="molecule type" value="Genomic_DNA"/>
</dbReference>
<dbReference type="Gene3D" id="3.40.50.300">
    <property type="entry name" value="P-loop containing nucleotide triphosphate hydrolases"/>
    <property type="match status" value="1"/>
</dbReference>
<dbReference type="PANTHER" id="PTHR42794">
    <property type="entry name" value="HEMIN IMPORT ATP-BINDING PROTEIN HMUV"/>
    <property type="match status" value="1"/>
</dbReference>
<protein>
    <submittedName>
        <fullName evidence="9">ABC transporter ATP-binding protein</fullName>
    </submittedName>
</protein>
<dbReference type="Pfam" id="PF00005">
    <property type="entry name" value="ABC_tran"/>
    <property type="match status" value="1"/>
</dbReference>
<organism evidence="9 10">
    <name type="scientific">Roseibium algae</name>
    <dbReference type="NCBI Taxonomy" id="3123038"/>
    <lineage>
        <taxon>Bacteria</taxon>
        <taxon>Pseudomonadati</taxon>
        <taxon>Pseudomonadota</taxon>
        <taxon>Alphaproteobacteria</taxon>
        <taxon>Hyphomicrobiales</taxon>
        <taxon>Stappiaceae</taxon>
        <taxon>Roseibium</taxon>
    </lineage>
</organism>
<keyword evidence="2" id="KW-0813">Transport</keyword>
<dbReference type="PANTHER" id="PTHR42794:SF1">
    <property type="entry name" value="HEMIN IMPORT ATP-BINDING PROTEIN HMUV"/>
    <property type="match status" value="1"/>
</dbReference>
<dbReference type="PROSITE" id="PS50893">
    <property type="entry name" value="ABC_TRANSPORTER_2"/>
    <property type="match status" value="1"/>
</dbReference>
<keyword evidence="5" id="KW-1278">Translocase</keyword>
<reference evidence="9 10" key="1">
    <citation type="submission" date="2024-02" db="EMBL/GenBank/DDBJ databases">
        <title>Roseibium algae sp. nov., isolated from marine alga (Grateloupia sp.), showing potential in myo-inositol conversion.</title>
        <authorList>
            <person name="Wang Y."/>
        </authorList>
    </citation>
    <scope>NUCLEOTIDE SEQUENCE [LARGE SCALE GENOMIC DNA]</scope>
    <source>
        <strain evidence="9 10">H3510</strain>
    </source>
</reference>
<keyword evidence="3" id="KW-0547">Nucleotide-binding</keyword>
<feature type="region of interest" description="Disordered" evidence="7">
    <location>
        <begin position="1"/>
        <end position="20"/>
    </location>
</feature>
<feature type="domain" description="ABC transporter" evidence="8">
    <location>
        <begin position="21"/>
        <end position="257"/>
    </location>
</feature>
<comment type="function">
    <text evidence="6">Part of the ABC transporter complex HmuTUV involved in hemin import. Responsible for energy coupling to the transport system.</text>
</comment>
<gene>
    <name evidence="9" type="ORF">V6575_09375</name>
</gene>
<dbReference type="InterPro" id="IPR003439">
    <property type="entry name" value="ABC_transporter-like_ATP-bd"/>
</dbReference>
<dbReference type="SMART" id="SM00382">
    <property type="entry name" value="AAA"/>
    <property type="match status" value="1"/>
</dbReference>
<dbReference type="Proteomes" id="UP001385499">
    <property type="component" value="Unassembled WGS sequence"/>
</dbReference>
<dbReference type="InterPro" id="IPR003593">
    <property type="entry name" value="AAA+_ATPase"/>
</dbReference>
<sequence>MIRSDNSPEQKGEASPAPSSFEVEAVHLQRDGRAILSDVSFKIDPGQVMGIVGSNGAGKSTLMKMLAGHVRPDTGTVLFCGKSVSAWNPRALARGVAFLPQTLPTNENHTVRELVSLGRYPWHGPFRRRSDEDYKAIEEALRQTDCLPHADRLVSTLSGGEKQRAWIAMVLAQAKQFLLLDEPTSALDIAHQARTLDLLRRISHDNGIGVVLIVHDLNIAARFCDKLLTLRDGQVVAFDTPEIVMQPDILSEVYDIPIQVFTHPAEGYSVGYIA</sequence>
<keyword evidence="10" id="KW-1185">Reference proteome</keyword>
<dbReference type="SUPFAM" id="SSF52540">
    <property type="entry name" value="P-loop containing nucleoside triphosphate hydrolases"/>
    <property type="match status" value="1"/>
</dbReference>
<name>A0ABU8TJI5_9HYPH</name>
<comment type="similarity">
    <text evidence="1">Belongs to the ABC transporter superfamily.</text>
</comment>
<evidence type="ECO:0000256" key="5">
    <source>
        <dbReference type="ARBA" id="ARBA00022967"/>
    </source>
</evidence>
<dbReference type="GO" id="GO:0005524">
    <property type="term" value="F:ATP binding"/>
    <property type="evidence" value="ECO:0007669"/>
    <property type="project" value="UniProtKB-KW"/>
</dbReference>
<evidence type="ECO:0000256" key="7">
    <source>
        <dbReference type="SAM" id="MobiDB-lite"/>
    </source>
</evidence>
<evidence type="ECO:0000256" key="6">
    <source>
        <dbReference type="ARBA" id="ARBA00037066"/>
    </source>
</evidence>
<keyword evidence="4 9" id="KW-0067">ATP-binding</keyword>
<evidence type="ECO:0000256" key="4">
    <source>
        <dbReference type="ARBA" id="ARBA00022840"/>
    </source>
</evidence>
<accession>A0ABU8TJI5</accession>
<dbReference type="InterPro" id="IPR027417">
    <property type="entry name" value="P-loop_NTPase"/>
</dbReference>
<evidence type="ECO:0000256" key="2">
    <source>
        <dbReference type="ARBA" id="ARBA00022448"/>
    </source>
</evidence>
<evidence type="ECO:0000256" key="1">
    <source>
        <dbReference type="ARBA" id="ARBA00005417"/>
    </source>
</evidence>
<dbReference type="CDD" id="cd03214">
    <property type="entry name" value="ABC_Iron-Siderophores_B12_Hemin"/>
    <property type="match status" value="1"/>
</dbReference>
<evidence type="ECO:0000256" key="3">
    <source>
        <dbReference type="ARBA" id="ARBA00022741"/>
    </source>
</evidence>